<proteinExistence type="predicted"/>
<reference evidence="2 3" key="1">
    <citation type="journal article" date="2020" name="Cell">
        <title>Large-Scale Comparative Analyses of Tick Genomes Elucidate Their Genetic Diversity and Vector Capacities.</title>
        <authorList>
            <consortium name="Tick Genome and Microbiome Consortium (TIGMIC)"/>
            <person name="Jia N."/>
            <person name="Wang J."/>
            <person name="Shi W."/>
            <person name="Du L."/>
            <person name="Sun Y."/>
            <person name="Zhan W."/>
            <person name="Jiang J.F."/>
            <person name="Wang Q."/>
            <person name="Zhang B."/>
            <person name="Ji P."/>
            <person name="Bell-Sakyi L."/>
            <person name="Cui X.M."/>
            <person name="Yuan T.T."/>
            <person name="Jiang B.G."/>
            <person name="Yang W.F."/>
            <person name="Lam T.T."/>
            <person name="Chang Q.C."/>
            <person name="Ding S.J."/>
            <person name="Wang X.J."/>
            <person name="Zhu J.G."/>
            <person name="Ruan X.D."/>
            <person name="Zhao L."/>
            <person name="Wei J.T."/>
            <person name="Ye R.Z."/>
            <person name="Que T.C."/>
            <person name="Du C.H."/>
            <person name="Zhou Y.H."/>
            <person name="Cheng J.X."/>
            <person name="Dai P.F."/>
            <person name="Guo W.B."/>
            <person name="Han X.H."/>
            <person name="Huang E.J."/>
            <person name="Li L.F."/>
            <person name="Wei W."/>
            <person name="Gao Y.C."/>
            <person name="Liu J.Z."/>
            <person name="Shao H.Z."/>
            <person name="Wang X."/>
            <person name="Wang C.C."/>
            <person name="Yang T.C."/>
            <person name="Huo Q.B."/>
            <person name="Li W."/>
            <person name="Chen H.Y."/>
            <person name="Chen S.E."/>
            <person name="Zhou L.G."/>
            <person name="Ni X.B."/>
            <person name="Tian J.H."/>
            <person name="Sheng Y."/>
            <person name="Liu T."/>
            <person name="Pan Y.S."/>
            <person name="Xia L.Y."/>
            <person name="Li J."/>
            <person name="Zhao F."/>
            <person name="Cao W.C."/>
        </authorList>
    </citation>
    <scope>NUCLEOTIDE SEQUENCE [LARGE SCALE GENOMIC DNA]</scope>
    <source>
        <strain evidence="2">HaeL-2018</strain>
    </source>
</reference>
<feature type="region of interest" description="Disordered" evidence="1">
    <location>
        <begin position="34"/>
        <end position="97"/>
    </location>
</feature>
<gene>
    <name evidence="2" type="ORF">HPB48_000585</name>
</gene>
<comment type="caution">
    <text evidence="2">The sequence shown here is derived from an EMBL/GenBank/DDBJ whole genome shotgun (WGS) entry which is preliminary data.</text>
</comment>
<name>A0A9J6H679_HAELO</name>
<protein>
    <submittedName>
        <fullName evidence="2">Uncharacterized protein</fullName>
    </submittedName>
</protein>
<accession>A0A9J6H679</accession>
<dbReference type="EMBL" id="JABSTR010000011">
    <property type="protein sequence ID" value="KAH9382212.1"/>
    <property type="molecule type" value="Genomic_DNA"/>
</dbReference>
<evidence type="ECO:0000313" key="2">
    <source>
        <dbReference type="EMBL" id="KAH9382212.1"/>
    </source>
</evidence>
<organism evidence="2 3">
    <name type="scientific">Haemaphysalis longicornis</name>
    <name type="common">Bush tick</name>
    <dbReference type="NCBI Taxonomy" id="44386"/>
    <lineage>
        <taxon>Eukaryota</taxon>
        <taxon>Metazoa</taxon>
        <taxon>Ecdysozoa</taxon>
        <taxon>Arthropoda</taxon>
        <taxon>Chelicerata</taxon>
        <taxon>Arachnida</taxon>
        <taxon>Acari</taxon>
        <taxon>Parasitiformes</taxon>
        <taxon>Ixodida</taxon>
        <taxon>Ixodoidea</taxon>
        <taxon>Ixodidae</taxon>
        <taxon>Haemaphysalinae</taxon>
        <taxon>Haemaphysalis</taxon>
    </lineage>
</organism>
<sequence>MSEKPNCGACHTDEVTVSRLLCCAEELVSLRESEEKLKQQQLEATRPPNPRAEGGQCGDRVDAPAAGGPSGPGSEPALRANATRSGGYAHPARGDPE</sequence>
<evidence type="ECO:0000313" key="3">
    <source>
        <dbReference type="Proteomes" id="UP000821853"/>
    </source>
</evidence>
<dbReference type="AlphaFoldDB" id="A0A9J6H679"/>
<keyword evidence="3" id="KW-1185">Reference proteome</keyword>
<feature type="compositionally biased region" description="Low complexity" evidence="1">
    <location>
        <begin position="63"/>
        <end position="77"/>
    </location>
</feature>
<evidence type="ECO:0000256" key="1">
    <source>
        <dbReference type="SAM" id="MobiDB-lite"/>
    </source>
</evidence>
<dbReference type="VEuPathDB" id="VectorBase:HLOH_057929"/>
<dbReference type="Proteomes" id="UP000821853">
    <property type="component" value="Chromosome 9"/>
</dbReference>